<evidence type="ECO:0000313" key="4">
    <source>
        <dbReference type="EMBL" id="MFC5288437.1"/>
    </source>
</evidence>
<organism evidence="4 5">
    <name type="scientific">Actinokineospora guangxiensis</name>
    <dbReference type="NCBI Taxonomy" id="1490288"/>
    <lineage>
        <taxon>Bacteria</taxon>
        <taxon>Bacillati</taxon>
        <taxon>Actinomycetota</taxon>
        <taxon>Actinomycetes</taxon>
        <taxon>Pseudonocardiales</taxon>
        <taxon>Pseudonocardiaceae</taxon>
        <taxon>Actinokineospora</taxon>
    </lineage>
</organism>
<dbReference type="InterPro" id="IPR025110">
    <property type="entry name" value="AMP-bd_C"/>
</dbReference>
<evidence type="ECO:0000256" key="1">
    <source>
        <dbReference type="ARBA" id="ARBA00006432"/>
    </source>
</evidence>
<dbReference type="InterPro" id="IPR045851">
    <property type="entry name" value="AMP-bd_C_sf"/>
</dbReference>
<proteinExistence type="inferred from homology"/>
<dbReference type="PANTHER" id="PTHR22754:SF32">
    <property type="entry name" value="DISCO-INTERACTING PROTEIN 2"/>
    <property type="match status" value="1"/>
</dbReference>
<keyword evidence="5" id="KW-1185">Reference proteome</keyword>
<evidence type="ECO:0000313" key="5">
    <source>
        <dbReference type="Proteomes" id="UP001596157"/>
    </source>
</evidence>
<evidence type="ECO:0000259" key="3">
    <source>
        <dbReference type="Pfam" id="PF23024"/>
    </source>
</evidence>
<dbReference type="PROSITE" id="PS00455">
    <property type="entry name" value="AMP_BINDING"/>
    <property type="match status" value="1"/>
</dbReference>
<dbReference type="Pfam" id="PF00501">
    <property type="entry name" value="AMP-binding"/>
    <property type="match status" value="1"/>
</dbReference>
<dbReference type="Gene3D" id="3.30.300.30">
    <property type="match status" value="1"/>
</dbReference>
<dbReference type="PANTHER" id="PTHR22754">
    <property type="entry name" value="DISCO-INTERACTING PROTEIN 2 DIP2 -RELATED"/>
    <property type="match status" value="1"/>
</dbReference>
<reference evidence="5" key="1">
    <citation type="journal article" date="2019" name="Int. J. Syst. Evol. Microbiol.">
        <title>The Global Catalogue of Microorganisms (GCM) 10K type strain sequencing project: providing services to taxonomists for standard genome sequencing and annotation.</title>
        <authorList>
            <consortium name="The Broad Institute Genomics Platform"/>
            <consortium name="The Broad Institute Genome Sequencing Center for Infectious Disease"/>
            <person name="Wu L."/>
            <person name="Ma J."/>
        </authorList>
    </citation>
    <scope>NUCLEOTIDE SEQUENCE [LARGE SCALE GENOMIC DNA]</scope>
    <source>
        <strain evidence="5">CCUG 59778</strain>
    </source>
</reference>
<dbReference type="InterPro" id="IPR000873">
    <property type="entry name" value="AMP-dep_synth/lig_dom"/>
</dbReference>
<dbReference type="Pfam" id="PF23024">
    <property type="entry name" value="AMP-dom_DIP2-like"/>
    <property type="match status" value="1"/>
</dbReference>
<protein>
    <submittedName>
        <fullName evidence="4">AMP-binding protein</fullName>
    </submittedName>
</protein>
<dbReference type="InterPro" id="IPR020845">
    <property type="entry name" value="AMP-binding_CS"/>
</dbReference>
<dbReference type="EMBL" id="JBHSKF010000006">
    <property type="protein sequence ID" value="MFC5288437.1"/>
    <property type="molecule type" value="Genomic_DNA"/>
</dbReference>
<dbReference type="Gene3D" id="3.40.50.12780">
    <property type="entry name" value="N-terminal domain of ligase-like"/>
    <property type="match status" value="1"/>
</dbReference>
<comment type="similarity">
    <text evidence="1">Belongs to the ATP-dependent AMP-binding enzyme family.</text>
</comment>
<name>A0ABW0ELY7_9PSEU</name>
<comment type="caution">
    <text evidence="4">The sequence shown here is derived from an EMBL/GenBank/DDBJ whole genome shotgun (WGS) entry which is preliminary data.</text>
</comment>
<dbReference type="Proteomes" id="UP001596157">
    <property type="component" value="Unassembled WGS sequence"/>
</dbReference>
<dbReference type="InterPro" id="IPR042099">
    <property type="entry name" value="ANL_N_sf"/>
</dbReference>
<evidence type="ECO:0000259" key="2">
    <source>
        <dbReference type="Pfam" id="PF00501"/>
    </source>
</evidence>
<feature type="domain" description="AMP-dependent synthetase/ligase" evidence="2">
    <location>
        <begin position="30"/>
        <end position="402"/>
    </location>
</feature>
<feature type="domain" description="AMP-binding enzyme C-terminal" evidence="3">
    <location>
        <begin position="436"/>
        <end position="543"/>
    </location>
</feature>
<accession>A0ABW0ELY7</accession>
<gene>
    <name evidence="4" type="ORF">ACFPM7_15355</name>
</gene>
<dbReference type="SUPFAM" id="SSF56801">
    <property type="entry name" value="Acetyl-CoA synthetase-like"/>
    <property type="match status" value="1"/>
</dbReference>
<sequence>MSGSLDYRHVAGHKRGITLLDSRGPLAESGYADLFDQARTAAAAYLRHGALAGDRVVLSMRTDTDYLVALVGALLAGIVPCTVAPPPTPSRTDSGGVRHLAAAVRAVRPTAVIATDAADLRGVLDVPVLGVDDLRHDVALPVDRLHRPHPEQPHHIQLTSGSTSAPKAVVLPHRAVAANLDVLIAASELDPDSDTISSWLPLHHDMGLVQLLAGLTTGAPVDLMAPYSFLRDPLSWPRHIGARGGTITAAPPFGYRAAARRLRERPEDLDLSGLRRAYVGAEPIPADVLRDFTASFAHTGLREDVIVPCYGMAETVLATTLALNPGSEFGRVSTLVLDRGALHLHGKAVPASDPADSITLVNCGRPVPGVEVTVRGDDGDLCPEDTVGEIHVGGTSLMSGYLGDNGHAEPVGGEHATGDLGVIVNGDLYIVGRLKEMLIVNGRNLPPYDIEAAIEPHPAIGAGNSAVFSHLAPDGVEHVVAVAESRATGAERAALIDDIATAVRQAFGFTPSDIVVVPRRRIPRTTSGKRQRDLLRTHYLRDRVA</sequence>
<dbReference type="RefSeq" id="WP_378248286.1">
    <property type="nucleotide sequence ID" value="NZ_JBHSKF010000006.1"/>
</dbReference>